<dbReference type="PROSITE" id="PS51379">
    <property type="entry name" value="4FE4S_FER_2"/>
    <property type="match status" value="1"/>
</dbReference>
<sequence>MARHITIDRDLCMGSGQCLIYAPNTFDLDDDAIATVVDPDGDSDAELASAVTGCPTQAISVARD</sequence>
<keyword evidence="2 8" id="KW-0813">Transport</keyword>
<evidence type="ECO:0000259" key="9">
    <source>
        <dbReference type="PROSITE" id="PS51379"/>
    </source>
</evidence>
<evidence type="ECO:0000256" key="6">
    <source>
        <dbReference type="ARBA" id="ARBA00023014"/>
    </source>
</evidence>
<evidence type="ECO:0000256" key="1">
    <source>
        <dbReference type="ARBA" id="ARBA00001927"/>
    </source>
</evidence>
<evidence type="ECO:0000256" key="3">
    <source>
        <dbReference type="ARBA" id="ARBA00022723"/>
    </source>
</evidence>
<evidence type="ECO:0000256" key="4">
    <source>
        <dbReference type="ARBA" id="ARBA00022982"/>
    </source>
</evidence>
<dbReference type="PANTHER" id="PTHR36923">
    <property type="entry name" value="FERREDOXIN"/>
    <property type="match status" value="1"/>
</dbReference>
<dbReference type="InterPro" id="IPR017896">
    <property type="entry name" value="4Fe4S_Fe-S-bd"/>
</dbReference>
<protein>
    <recommendedName>
        <fullName evidence="8">Ferredoxin</fullName>
    </recommendedName>
</protein>
<keyword evidence="3 8" id="KW-0479">Metal-binding</keyword>
<proteinExistence type="predicted"/>
<feature type="domain" description="4Fe-4S ferredoxin-type" evidence="9">
    <location>
        <begin position="3"/>
        <end position="31"/>
    </location>
</feature>
<dbReference type="Pfam" id="PF13370">
    <property type="entry name" value="Fer4_13"/>
    <property type="match status" value="1"/>
</dbReference>
<gene>
    <name evidence="10" type="ordered locus">FraEuI1c_5333</name>
</gene>
<keyword evidence="6 8" id="KW-0411">Iron-sulfur</keyword>
<dbReference type="Gene3D" id="3.30.70.20">
    <property type="match status" value="1"/>
</dbReference>
<keyword evidence="11" id="KW-1185">Reference proteome</keyword>
<evidence type="ECO:0000256" key="2">
    <source>
        <dbReference type="ARBA" id="ARBA00022448"/>
    </source>
</evidence>
<dbReference type="RefSeq" id="WP_013426439.1">
    <property type="nucleotide sequence ID" value="NC_014666.1"/>
</dbReference>
<evidence type="ECO:0000313" key="11">
    <source>
        <dbReference type="Proteomes" id="UP000002484"/>
    </source>
</evidence>
<evidence type="ECO:0000256" key="7">
    <source>
        <dbReference type="ARBA" id="ARBA00023291"/>
    </source>
</evidence>
<dbReference type="EMBL" id="CP002299">
    <property type="protein sequence ID" value="ADP83321.1"/>
    <property type="molecule type" value="Genomic_DNA"/>
</dbReference>
<dbReference type="Proteomes" id="UP000002484">
    <property type="component" value="Chromosome"/>
</dbReference>
<dbReference type="PRINTS" id="PR00352">
    <property type="entry name" value="3FE4SFRDOXIN"/>
</dbReference>
<dbReference type="AlphaFoldDB" id="E3J9F7"/>
<dbReference type="InterPro" id="IPR001080">
    <property type="entry name" value="3Fe4S_ferredoxin"/>
</dbReference>
<name>E3J9F7_PSEI1</name>
<evidence type="ECO:0000256" key="5">
    <source>
        <dbReference type="ARBA" id="ARBA00023004"/>
    </source>
</evidence>
<dbReference type="GO" id="GO:0005506">
    <property type="term" value="F:iron ion binding"/>
    <property type="evidence" value="ECO:0007669"/>
    <property type="project" value="UniProtKB-UniRule"/>
</dbReference>
<dbReference type="STRING" id="298654.FraEuI1c_5333"/>
<dbReference type="KEGG" id="fri:FraEuI1c_5333"/>
<keyword evidence="5 8" id="KW-0408">Iron</keyword>
<evidence type="ECO:0000313" key="10">
    <source>
        <dbReference type="EMBL" id="ADP83321.1"/>
    </source>
</evidence>
<keyword evidence="4 8" id="KW-0249">Electron transport</keyword>
<dbReference type="InParanoid" id="E3J9F7"/>
<organism evidence="10 11">
    <name type="scientific">Pseudofrankia inefficax (strain DSM 45817 / CECT 9037 / DDB 130130 / EuI1c)</name>
    <name type="common">Frankia inefficax</name>
    <dbReference type="NCBI Taxonomy" id="298654"/>
    <lineage>
        <taxon>Bacteria</taxon>
        <taxon>Bacillati</taxon>
        <taxon>Actinomycetota</taxon>
        <taxon>Actinomycetes</taxon>
        <taxon>Frankiales</taxon>
        <taxon>Frankiaceae</taxon>
        <taxon>Pseudofrankia</taxon>
    </lineage>
</organism>
<accession>E3J9F7</accession>
<dbReference type="SUPFAM" id="SSF54862">
    <property type="entry name" value="4Fe-4S ferredoxins"/>
    <property type="match status" value="1"/>
</dbReference>
<dbReference type="PANTHER" id="PTHR36923:SF3">
    <property type="entry name" value="FERREDOXIN"/>
    <property type="match status" value="1"/>
</dbReference>
<comment type="function">
    <text evidence="8">Ferredoxins are iron-sulfur proteins that transfer electrons in a wide variety of metabolic reactions.</text>
</comment>
<reference evidence="10 11" key="1">
    <citation type="submission" date="2010-10" db="EMBL/GenBank/DDBJ databases">
        <title>Complete sequence of Frankia sp. EuI1c.</title>
        <authorList>
            <consortium name="US DOE Joint Genome Institute"/>
            <person name="Lucas S."/>
            <person name="Copeland A."/>
            <person name="Lapidus A."/>
            <person name="Cheng J.-F."/>
            <person name="Bruce D."/>
            <person name="Goodwin L."/>
            <person name="Pitluck S."/>
            <person name="Chertkov O."/>
            <person name="Detter J.C."/>
            <person name="Han C."/>
            <person name="Tapia R."/>
            <person name="Land M."/>
            <person name="Hauser L."/>
            <person name="Jeffries C."/>
            <person name="Kyrpides N."/>
            <person name="Ivanova N."/>
            <person name="Mikhailova N."/>
            <person name="Beauchemin N."/>
            <person name="Sen A."/>
            <person name="Sur S.A."/>
            <person name="Gtari M."/>
            <person name="Wall L."/>
            <person name="Tisa L."/>
            <person name="Woyke T."/>
        </authorList>
    </citation>
    <scope>NUCLEOTIDE SEQUENCE [LARGE SCALE GENOMIC DNA]</scope>
    <source>
        <strain evidence="11">DSM 45817 / CECT 9037 / EuI1c</strain>
    </source>
</reference>
<dbReference type="HOGENOM" id="CLU_139698_6_0_11"/>
<keyword evidence="7" id="KW-0003">3Fe-4S</keyword>
<dbReference type="GO" id="GO:0051538">
    <property type="term" value="F:3 iron, 4 sulfur cluster binding"/>
    <property type="evidence" value="ECO:0007669"/>
    <property type="project" value="UniProtKB-KW"/>
</dbReference>
<dbReference type="InterPro" id="IPR051269">
    <property type="entry name" value="Fe-S_cluster_ET"/>
</dbReference>
<evidence type="ECO:0000256" key="8">
    <source>
        <dbReference type="RuleBase" id="RU368020"/>
    </source>
</evidence>
<dbReference type="GO" id="GO:0009055">
    <property type="term" value="F:electron transfer activity"/>
    <property type="evidence" value="ECO:0007669"/>
    <property type="project" value="UniProtKB-UniRule"/>
</dbReference>
<comment type="cofactor">
    <cofactor evidence="1">
        <name>[3Fe-4S] cluster</name>
        <dbReference type="ChEBI" id="CHEBI:21137"/>
    </cofactor>
</comment>
<dbReference type="OrthoDB" id="4741951at2"/>